<keyword evidence="2 5" id="KW-0645">Protease</keyword>
<accession>A0ABU0TZR5</accession>
<dbReference type="Pfam" id="PF17804">
    <property type="entry name" value="TSP_NTD"/>
    <property type="match status" value="1"/>
</dbReference>
<dbReference type="Pfam" id="PF00595">
    <property type="entry name" value="PDZ"/>
    <property type="match status" value="1"/>
</dbReference>
<dbReference type="CDD" id="cd07560">
    <property type="entry name" value="Peptidase_S41_CPP"/>
    <property type="match status" value="1"/>
</dbReference>
<dbReference type="Gene3D" id="3.90.226.10">
    <property type="entry name" value="2-enoyl-CoA Hydratase, Chain A, domain 1"/>
    <property type="match status" value="1"/>
</dbReference>
<comment type="caution">
    <text evidence="8">The sequence shown here is derived from an EMBL/GenBank/DDBJ whole genome shotgun (WGS) entry which is preliminary data.</text>
</comment>
<dbReference type="Gene3D" id="2.30.42.10">
    <property type="match status" value="1"/>
</dbReference>
<dbReference type="SUPFAM" id="SSF50156">
    <property type="entry name" value="PDZ domain-like"/>
    <property type="match status" value="1"/>
</dbReference>
<dbReference type="InterPro" id="IPR040573">
    <property type="entry name" value="TSP_N"/>
</dbReference>
<dbReference type="EC" id="3.4.21.102" evidence="8"/>
<organism evidence="8 9">
    <name type="scientific">Sphingobacterium zeae</name>
    <dbReference type="NCBI Taxonomy" id="1776859"/>
    <lineage>
        <taxon>Bacteria</taxon>
        <taxon>Pseudomonadati</taxon>
        <taxon>Bacteroidota</taxon>
        <taxon>Sphingobacteriia</taxon>
        <taxon>Sphingobacteriales</taxon>
        <taxon>Sphingobacteriaceae</taxon>
        <taxon>Sphingobacterium</taxon>
    </lineage>
</organism>
<evidence type="ECO:0000256" key="1">
    <source>
        <dbReference type="ARBA" id="ARBA00009179"/>
    </source>
</evidence>
<dbReference type="Proteomes" id="UP001244640">
    <property type="component" value="Unassembled WGS sequence"/>
</dbReference>
<dbReference type="PANTHER" id="PTHR32060:SF22">
    <property type="entry name" value="CARBOXYL-TERMINAL-PROCESSING PEPTIDASE 3, CHLOROPLASTIC"/>
    <property type="match status" value="1"/>
</dbReference>
<dbReference type="InterPro" id="IPR020992">
    <property type="entry name" value="Tail_Prtase_C"/>
</dbReference>
<feature type="domain" description="Tail specific protease" evidence="7">
    <location>
        <begin position="338"/>
        <end position="575"/>
    </location>
</feature>
<sequence>MINKTVENMFRKLIFALFVVSIVSCGSKPRVALPDDEGLKPSTQHQIIAKEVSGLLENASYKKVKMNDSISGIIYDNLIKSLDQGKNYLLQADIDEFQSYKNNLAQDIKNGDLSAAFHIFNVYSKRYLDRMQYALSEIGKKQDYTKDEYYQPNREKLGWFKTAEEANDQWRKRVKYDLLNLETASGKSTDSAKTKQVETLKKRYVNLISQAKKSNANDAFQIVMQALTDAVDPHTSYFNPSFAQAFNEGMANTFEGIGARLSIDNEAVSIFEIIPGGPIFKDKSIHVNDKIIAVAQGKDGEFEDIIGWRLDAAVAKIKGPKGTIVRLKIIPAGQPMNSHPRIVSLVREKIVVEEESAKKEIMNVKGADGKMYKVGIINIPKFYMDFEAYRRRDPNYKSTTRDVRMILDTLKQQKVDAVVIDLRFNGGGSLPEAIDLTGLFIDKGPVVQVRDTKNNIDVEEDKNAGVSWDGPLGVMINRFSASASEIFAGAIQDYGRGIILGSQSYGKGTVQSAIDMSRVISPTSRLLLKASGEKDPDTPEGAPQYGQINITLGKFYRVNGSSTQHKGVTPDIVFPSQFSAEKFGESSEKSALPWDQIQSSNFKKVADLSAIDKKLEAMHEARIKNSLEYKYLKEDIEEAQKDEDVKIPLEFNKFKKDKDDNLKKNRDRINALLKLQGKPAWEEGKSQPKIDLDFVKDESAKVMTDYIINFGTKKPM</sequence>
<evidence type="ECO:0000256" key="4">
    <source>
        <dbReference type="ARBA" id="ARBA00022825"/>
    </source>
</evidence>
<dbReference type="SUPFAM" id="SSF52096">
    <property type="entry name" value="ClpP/crotonase"/>
    <property type="match status" value="1"/>
</dbReference>
<evidence type="ECO:0000259" key="6">
    <source>
        <dbReference type="SMART" id="SM00228"/>
    </source>
</evidence>
<dbReference type="Pfam" id="PF11818">
    <property type="entry name" value="DUF3340"/>
    <property type="match status" value="1"/>
</dbReference>
<dbReference type="PROSITE" id="PS51257">
    <property type="entry name" value="PROKAR_LIPOPROTEIN"/>
    <property type="match status" value="1"/>
</dbReference>
<dbReference type="Pfam" id="PF03572">
    <property type="entry name" value="Peptidase_S41"/>
    <property type="match status" value="1"/>
</dbReference>
<dbReference type="SMART" id="SM00228">
    <property type="entry name" value="PDZ"/>
    <property type="match status" value="1"/>
</dbReference>
<dbReference type="InterPro" id="IPR004447">
    <property type="entry name" value="Peptidase_S41A"/>
</dbReference>
<proteinExistence type="inferred from homology"/>
<evidence type="ECO:0000313" key="9">
    <source>
        <dbReference type="Proteomes" id="UP001244640"/>
    </source>
</evidence>
<dbReference type="SMART" id="SM00245">
    <property type="entry name" value="TSPc"/>
    <property type="match status" value="1"/>
</dbReference>
<dbReference type="InterPro" id="IPR001478">
    <property type="entry name" value="PDZ"/>
</dbReference>
<dbReference type="NCBIfam" id="TIGR00225">
    <property type="entry name" value="prc"/>
    <property type="match status" value="1"/>
</dbReference>
<evidence type="ECO:0000256" key="2">
    <source>
        <dbReference type="ARBA" id="ARBA00022670"/>
    </source>
</evidence>
<keyword evidence="9" id="KW-1185">Reference proteome</keyword>
<protein>
    <submittedName>
        <fullName evidence="8">Carboxyl-terminal processing protease</fullName>
        <ecNumber evidence="8">3.4.21.102</ecNumber>
    </submittedName>
</protein>
<gene>
    <name evidence="8" type="ORF">QE382_000186</name>
</gene>
<dbReference type="InterPro" id="IPR036034">
    <property type="entry name" value="PDZ_sf"/>
</dbReference>
<dbReference type="PANTHER" id="PTHR32060">
    <property type="entry name" value="TAIL-SPECIFIC PROTEASE"/>
    <property type="match status" value="1"/>
</dbReference>
<dbReference type="GO" id="GO:0006508">
    <property type="term" value="P:proteolysis"/>
    <property type="evidence" value="ECO:0007669"/>
    <property type="project" value="UniProtKB-KW"/>
</dbReference>
<dbReference type="EMBL" id="JAUTBA010000001">
    <property type="protein sequence ID" value="MDQ1148202.1"/>
    <property type="molecule type" value="Genomic_DNA"/>
</dbReference>
<keyword evidence="3 5" id="KW-0378">Hydrolase</keyword>
<evidence type="ECO:0000259" key="7">
    <source>
        <dbReference type="SMART" id="SM00245"/>
    </source>
</evidence>
<dbReference type="GO" id="GO:0004252">
    <property type="term" value="F:serine-type endopeptidase activity"/>
    <property type="evidence" value="ECO:0007669"/>
    <property type="project" value="UniProtKB-EC"/>
</dbReference>
<comment type="similarity">
    <text evidence="1 5">Belongs to the peptidase S41A family.</text>
</comment>
<evidence type="ECO:0000256" key="5">
    <source>
        <dbReference type="RuleBase" id="RU004404"/>
    </source>
</evidence>
<feature type="domain" description="PDZ" evidence="6">
    <location>
        <begin position="255"/>
        <end position="333"/>
    </location>
</feature>
<name>A0ABU0TZR5_9SPHI</name>
<dbReference type="InterPro" id="IPR005151">
    <property type="entry name" value="Tail-specific_protease"/>
</dbReference>
<evidence type="ECO:0000256" key="3">
    <source>
        <dbReference type="ARBA" id="ARBA00022801"/>
    </source>
</evidence>
<keyword evidence="4 5" id="KW-0720">Serine protease</keyword>
<dbReference type="InterPro" id="IPR029045">
    <property type="entry name" value="ClpP/crotonase-like_dom_sf"/>
</dbReference>
<dbReference type="CDD" id="cd06782">
    <property type="entry name" value="cpPDZ_CPP-like"/>
    <property type="match status" value="1"/>
</dbReference>
<evidence type="ECO:0000313" key="8">
    <source>
        <dbReference type="EMBL" id="MDQ1148202.1"/>
    </source>
</evidence>
<reference evidence="8 9" key="1">
    <citation type="submission" date="2023-07" db="EMBL/GenBank/DDBJ databases">
        <title>Functional and genomic diversity of the sorghum phyllosphere microbiome.</title>
        <authorList>
            <person name="Shade A."/>
        </authorList>
    </citation>
    <scope>NUCLEOTIDE SEQUENCE [LARGE SCALE GENOMIC DNA]</scope>
    <source>
        <strain evidence="8 9">SORGH_AS_0892</strain>
    </source>
</reference>